<proteinExistence type="inferred from homology"/>
<dbReference type="SMART" id="SM01266">
    <property type="entry name" value="Mac"/>
    <property type="match status" value="1"/>
</dbReference>
<dbReference type="InParanoid" id="Q2HHI6"/>
<dbReference type="Gene3D" id="2.160.10.10">
    <property type="entry name" value="Hexapeptide repeat proteins"/>
    <property type="match status" value="1"/>
</dbReference>
<protein>
    <recommendedName>
        <fullName evidence="3">Maltose/galactoside acetyltransferase domain-containing protein</fullName>
    </recommendedName>
</protein>
<dbReference type="AlphaFoldDB" id="Q2HHI6"/>
<keyword evidence="2" id="KW-0808">Transferase</keyword>
<keyword evidence="5" id="KW-1185">Reference proteome</keyword>
<evidence type="ECO:0000256" key="1">
    <source>
        <dbReference type="ARBA" id="ARBA00007274"/>
    </source>
</evidence>
<accession>Q2HHI6</accession>
<dbReference type="GeneID" id="4387002"/>
<evidence type="ECO:0000256" key="2">
    <source>
        <dbReference type="ARBA" id="ARBA00022679"/>
    </source>
</evidence>
<dbReference type="Pfam" id="PF12464">
    <property type="entry name" value="Mac"/>
    <property type="match status" value="1"/>
</dbReference>
<evidence type="ECO:0000313" key="4">
    <source>
        <dbReference type="EMBL" id="EAQ92083.1"/>
    </source>
</evidence>
<dbReference type="RefSeq" id="XP_001219539.1">
    <property type="nucleotide sequence ID" value="XM_001219538.1"/>
</dbReference>
<dbReference type="OMA" id="QKCQVAR"/>
<sequence length="100" mass="11236">MDPNNVDLVENRRRMLAGELYYAFTSDLIADRLRCKVACNAFNTQDGAGAPRRKLVELWKDIVRDETPLPPPGSAEEEAALASYPWVDSPIKFDYGTQCT</sequence>
<dbReference type="GO" id="GO:0016407">
    <property type="term" value="F:acetyltransferase activity"/>
    <property type="evidence" value="ECO:0007669"/>
    <property type="project" value="InterPro"/>
</dbReference>
<organism evidence="4 5">
    <name type="scientific">Chaetomium globosum (strain ATCC 6205 / CBS 148.51 / DSM 1962 / NBRC 6347 / NRRL 1970)</name>
    <name type="common">Soil fungus</name>
    <dbReference type="NCBI Taxonomy" id="306901"/>
    <lineage>
        <taxon>Eukaryota</taxon>
        <taxon>Fungi</taxon>
        <taxon>Dikarya</taxon>
        <taxon>Ascomycota</taxon>
        <taxon>Pezizomycotina</taxon>
        <taxon>Sordariomycetes</taxon>
        <taxon>Sordariomycetidae</taxon>
        <taxon>Sordariales</taxon>
        <taxon>Chaetomiaceae</taxon>
        <taxon>Chaetomium</taxon>
    </lineage>
</organism>
<feature type="domain" description="Maltose/galactoside acetyltransferase" evidence="3">
    <location>
        <begin position="12"/>
        <end position="68"/>
    </location>
</feature>
<dbReference type="HOGENOM" id="CLU_2305759_0_0_1"/>
<reference evidence="5" key="1">
    <citation type="journal article" date="2015" name="Genome Announc.">
        <title>Draft genome sequence of the cellulolytic fungus Chaetomium globosum.</title>
        <authorList>
            <person name="Cuomo C.A."/>
            <person name="Untereiner W.A."/>
            <person name="Ma L.-J."/>
            <person name="Grabherr M."/>
            <person name="Birren B.W."/>
        </authorList>
    </citation>
    <scope>NUCLEOTIDE SEQUENCE [LARGE SCALE GENOMIC DNA]</scope>
    <source>
        <strain evidence="5">ATCC 6205 / CBS 148.51 / DSM 1962 / NBRC 6347 / NRRL 1970</strain>
    </source>
</reference>
<gene>
    <name evidence="4" type="ORF">CHGG_00318</name>
</gene>
<evidence type="ECO:0000313" key="5">
    <source>
        <dbReference type="Proteomes" id="UP000001056"/>
    </source>
</evidence>
<dbReference type="STRING" id="306901.Q2HHI6"/>
<dbReference type="Proteomes" id="UP000001056">
    <property type="component" value="Unassembled WGS sequence"/>
</dbReference>
<evidence type="ECO:0000259" key="3">
    <source>
        <dbReference type="SMART" id="SM01266"/>
    </source>
</evidence>
<dbReference type="EMBL" id="CH408029">
    <property type="protein sequence ID" value="EAQ92083.1"/>
    <property type="molecule type" value="Genomic_DNA"/>
</dbReference>
<dbReference type="InterPro" id="IPR024688">
    <property type="entry name" value="Mac_dom"/>
</dbReference>
<dbReference type="VEuPathDB" id="FungiDB:CHGG_00318"/>
<name>Q2HHI6_CHAGB</name>
<comment type="similarity">
    <text evidence="1">Belongs to the transferase hexapeptide repeat family.</text>
</comment>
<dbReference type="OrthoDB" id="25818at2759"/>